<protein>
    <submittedName>
        <fullName evidence="1">Uncharacterized protein</fullName>
    </submittedName>
</protein>
<organism evidence="1 2">
    <name type="scientific">Candidatus Jidaibacter acanthamoebae</name>
    <dbReference type="NCBI Taxonomy" id="86105"/>
    <lineage>
        <taxon>Bacteria</taxon>
        <taxon>Pseudomonadati</taxon>
        <taxon>Pseudomonadota</taxon>
        <taxon>Alphaproteobacteria</taxon>
        <taxon>Rickettsiales</taxon>
        <taxon>Candidatus Midichloriaceae</taxon>
        <taxon>Candidatus Jidaibacter</taxon>
    </lineage>
</organism>
<dbReference type="RefSeq" id="WP_039456909.1">
    <property type="nucleotide sequence ID" value="NZ_JSWE01000124.1"/>
</dbReference>
<keyword evidence="2" id="KW-1185">Reference proteome</keyword>
<dbReference type="Proteomes" id="UP000031258">
    <property type="component" value="Unassembled WGS sequence"/>
</dbReference>
<dbReference type="EMBL" id="JSWE01000124">
    <property type="protein sequence ID" value="KIE04930.1"/>
    <property type="molecule type" value="Genomic_DNA"/>
</dbReference>
<dbReference type="OrthoDB" id="9821316at2"/>
<evidence type="ECO:0000313" key="2">
    <source>
        <dbReference type="Proteomes" id="UP000031258"/>
    </source>
</evidence>
<evidence type="ECO:0000313" key="1">
    <source>
        <dbReference type="EMBL" id="KIE04930.1"/>
    </source>
</evidence>
<accession>A0A0C1QY11</accession>
<proteinExistence type="predicted"/>
<comment type="caution">
    <text evidence="1">The sequence shown here is derived from an EMBL/GenBank/DDBJ whole genome shotgun (WGS) entry which is preliminary data.</text>
</comment>
<gene>
    <name evidence="1" type="ORF">NF27_EY00260</name>
</gene>
<reference evidence="1 2" key="1">
    <citation type="submission" date="2014-11" db="EMBL/GenBank/DDBJ databases">
        <title>A Rickettsiales Symbiont of Amoebae With Ancient Features.</title>
        <authorList>
            <person name="Schulz F."/>
            <person name="Martijn J."/>
            <person name="Wascher F."/>
            <person name="Kostanjsek R."/>
            <person name="Ettema T.J."/>
            <person name="Horn M."/>
        </authorList>
    </citation>
    <scope>NUCLEOTIDE SEQUENCE [LARGE SCALE GENOMIC DNA]</scope>
    <source>
        <strain evidence="1 2">UWC36</strain>
    </source>
</reference>
<dbReference type="AlphaFoldDB" id="A0A0C1QY11"/>
<sequence>MINNTINFLASSFLKTSDILDTLSNKLSHYSSSITPAGLTDEYWSSLESITQWNKPAGASFLYYSNCVTRSYHLEKEQLLKYYNLVELTNNETEAMQLLFRSEYEDSISYTFDKIIQLPAHLLTLGSVVAGYSSYIPYTIGKGLEYSVSATKSLNTLVNGTEPAYEETSLIPEIDFSYDSAAIAATLAISML</sequence>
<name>A0A0C1QY11_9RICK</name>